<reference evidence="4 5" key="1">
    <citation type="submission" date="2019-06" db="EMBL/GenBank/DDBJ databases">
        <title>Sequencing the genomes of 1000 actinobacteria strains.</title>
        <authorList>
            <person name="Klenk H.-P."/>
        </authorList>
    </citation>
    <scope>NUCLEOTIDE SEQUENCE [LARGE SCALE GENOMIC DNA]</scope>
    <source>
        <strain evidence="4 5">DSM 45679</strain>
    </source>
</reference>
<evidence type="ECO:0000313" key="5">
    <source>
        <dbReference type="Proteomes" id="UP000320876"/>
    </source>
</evidence>
<evidence type="ECO:0000313" key="4">
    <source>
        <dbReference type="EMBL" id="TQJ03918.1"/>
    </source>
</evidence>
<sequence>MSNLPDPNLSRGVLIGTSDFERSDRLGNLPAVRNNLTELNRILTDSSGGILTWETCDVVDSPDSPNSFMTRLRRAANQAEDLLLVYYSGHGVRHETKDILYLTVRTTDPETPAGSAIPFEWVKEVIEQSPARTRLLILDCCYSGMALGAMSAGTIDGRAIEVAGTSVITSSPSNTVSHSPPGERYTAFSAELIRLLAEGPRVPGETLTVDELFRSLRAGMANRELPLPKMMAGDTSSGLLLRNVRSAEPVHEPQVRVRPRAPMTHPGPERPAEPSRQPFALPHPSEGPRAEREPDTAPRVRSSHVVKAVASWPLWAGFIIGTSMGVGGVVGAGFGSPAPGVSSAKDLTLAIPMLLVGSLCGFLIRRQWKRFQQKSGRTPRLGDLHAGFGAKLERLETLTLGGVLGLLVVVFIVGLFSEVPPSDETGTGLSIKMAGLVFLAHLIAGCWYGLHRRYRSRDLDQ</sequence>
<dbReference type="Pfam" id="PF00656">
    <property type="entry name" value="Peptidase_C14"/>
    <property type="match status" value="1"/>
</dbReference>
<keyword evidence="5" id="KW-1185">Reference proteome</keyword>
<keyword evidence="2" id="KW-0812">Transmembrane</keyword>
<dbReference type="Proteomes" id="UP000320876">
    <property type="component" value="Unassembled WGS sequence"/>
</dbReference>
<name>A0A542DLG2_AMYCI</name>
<comment type="caution">
    <text evidence="4">The sequence shown here is derived from an EMBL/GenBank/DDBJ whole genome shotgun (WGS) entry which is preliminary data.</text>
</comment>
<protein>
    <submittedName>
        <fullName evidence="4">Caspase domain-containing protein</fullName>
    </submittedName>
</protein>
<evidence type="ECO:0000256" key="2">
    <source>
        <dbReference type="SAM" id="Phobius"/>
    </source>
</evidence>
<dbReference type="InterPro" id="IPR011600">
    <property type="entry name" value="Pept_C14_caspase"/>
</dbReference>
<proteinExistence type="predicted"/>
<dbReference type="EMBL" id="VFML01000001">
    <property type="protein sequence ID" value="TQJ03918.1"/>
    <property type="molecule type" value="Genomic_DNA"/>
</dbReference>
<feature type="compositionally biased region" description="Basic and acidic residues" evidence="1">
    <location>
        <begin position="286"/>
        <end position="298"/>
    </location>
</feature>
<feature type="transmembrane region" description="Helical" evidence="2">
    <location>
        <begin position="398"/>
        <end position="417"/>
    </location>
</feature>
<feature type="transmembrane region" description="Helical" evidence="2">
    <location>
        <begin position="309"/>
        <end position="335"/>
    </location>
</feature>
<evidence type="ECO:0000256" key="1">
    <source>
        <dbReference type="SAM" id="MobiDB-lite"/>
    </source>
</evidence>
<gene>
    <name evidence="4" type="ORF">FB471_3692</name>
</gene>
<keyword evidence="2" id="KW-1133">Transmembrane helix</keyword>
<dbReference type="GO" id="GO:0006508">
    <property type="term" value="P:proteolysis"/>
    <property type="evidence" value="ECO:0007669"/>
    <property type="project" value="InterPro"/>
</dbReference>
<dbReference type="GO" id="GO:0004197">
    <property type="term" value="F:cysteine-type endopeptidase activity"/>
    <property type="evidence" value="ECO:0007669"/>
    <property type="project" value="InterPro"/>
</dbReference>
<dbReference type="Gene3D" id="3.40.50.1460">
    <property type="match status" value="1"/>
</dbReference>
<keyword evidence="2" id="KW-0472">Membrane</keyword>
<feature type="region of interest" description="Disordered" evidence="1">
    <location>
        <begin position="247"/>
        <end position="300"/>
    </location>
</feature>
<dbReference type="AlphaFoldDB" id="A0A542DLG2"/>
<feature type="transmembrane region" description="Helical" evidence="2">
    <location>
        <begin position="429"/>
        <end position="450"/>
    </location>
</feature>
<dbReference type="RefSeq" id="WP_246076728.1">
    <property type="nucleotide sequence ID" value="NZ_VFML01000001.1"/>
</dbReference>
<dbReference type="SUPFAM" id="SSF52129">
    <property type="entry name" value="Caspase-like"/>
    <property type="match status" value="1"/>
</dbReference>
<accession>A0A542DLG2</accession>
<organism evidence="4 5">
    <name type="scientific">Amycolatopsis cihanbeyliensis</name>
    <dbReference type="NCBI Taxonomy" id="1128664"/>
    <lineage>
        <taxon>Bacteria</taxon>
        <taxon>Bacillati</taxon>
        <taxon>Actinomycetota</taxon>
        <taxon>Actinomycetes</taxon>
        <taxon>Pseudonocardiales</taxon>
        <taxon>Pseudonocardiaceae</taxon>
        <taxon>Amycolatopsis</taxon>
    </lineage>
</organism>
<evidence type="ECO:0000259" key="3">
    <source>
        <dbReference type="Pfam" id="PF00656"/>
    </source>
</evidence>
<feature type="domain" description="Peptidase C14 caspase" evidence="3">
    <location>
        <begin position="13"/>
        <end position="222"/>
    </location>
</feature>
<dbReference type="InterPro" id="IPR029030">
    <property type="entry name" value="Caspase-like_dom_sf"/>
</dbReference>
<feature type="transmembrane region" description="Helical" evidence="2">
    <location>
        <begin position="347"/>
        <end position="364"/>
    </location>
</feature>
<dbReference type="NCBIfam" id="NF047832">
    <property type="entry name" value="caspase_w_EACC1"/>
    <property type="match status" value="1"/>
</dbReference>